<sequence>MTPLATSTVIQPVSQVVVAGAGQLREAGRRLGRGLGSVAEREDVAQYPVLVRALRNLAGLPDRPPHELALGVVALGIMLATDSIVIDLAANVVAVLFVNHPHADPRPAEEAVAAG</sequence>
<accession>A0ABV9YP50</accession>
<name>A0ABV9YP50_9PSEU</name>
<evidence type="ECO:0000313" key="2">
    <source>
        <dbReference type="Proteomes" id="UP001595947"/>
    </source>
</evidence>
<dbReference type="RefSeq" id="WP_378037791.1">
    <property type="nucleotide sequence ID" value="NZ_JBHSIV010000023.1"/>
</dbReference>
<proteinExistence type="predicted"/>
<gene>
    <name evidence="1" type="ORF">ACFPBZ_19650</name>
</gene>
<keyword evidence="2" id="KW-1185">Reference proteome</keyword>
<protein>
    <submittedName>
        <fullName evidence="1">Uncharacterized protein</fullName>
    </submittedName>
</protein>
<organism evidence="1 2">
    <name type="scientific">Actinomycetospora atypica</name>
    <dbReference type="NCBI Taxonomy" id="1290095"/>
    <lineage>
        <taxon>Bacteria</taxon>
        <taxon>Bacillati</taxon>
        <taxon>Actinomycetota</taxon>
        <taxon>Actinomycetes</taxon>
        <taxon>Pseudonocardiales</taxon>
        <taxon>Pseudonocardiaceae</taxon>
        <taxon>Actinomycetospora</taxon>
    </lineage>
</organism>
<dbReference type="EMBL" id="JBHSIV010000023">
    <property type="protein sequence ID" value="MFC5064448.1"/>
    <property type="molecule type" value="Genomic_DNA"/>
</dbReference>
<evidence type="ECO:0000313" key="1">
    <source>
        <dbReference type="EMBL" id="MFC5064448.1"/>
    </source>
</evidence>
<reference evidence="2" key="1">
    <citation type="journal article" date="2019" name="Int. J. Syst. Evol. Microbiol.">
        <title>The Global Catalogue of Microorganisms (GCM) 10K type strain sequencing project: providing services to taxonomists for standard genome sequencing and annotation.</title>
        <authorList>
            <consortium name="The Broad Institute Genomics Platform"/>
            <consortium name="The Broad Institute Genome Sequencing Center for Infectious Disease"/>
            <person name="Wu L."/>
            <person name="Ma J."/>
        </authorList>
    </citation>
    <scope>NUCLEOTIDE SEQUENCE [LARGE SCALE GENOMIC DNA]</scope>
    <source>
        <strain evidence="2">CGMCC 4.7093</strain>
    </source>
</reference>
<dbReference type="Proteomes" id="UP001595947">
    <property type="component" value="Unassembled WGS sequence"/>
</dbReference>
<comment type="caution">
    <text evidence="1">The sequence shown here is derived from an EMBL/GenBank/DDBJ whole genome shotgun (WGS) entry which is preliminary data.</text>
</comment>